<dbReference type="Proteomes" id="UP000003460">
    <property type="component" value="Unassembled WGS sequence"/>
</dbReference>
<dbReference type="HOGENOM" id="CLU_3028608_0_0_10"/>
<proteinExistence type="predicted"/>
<dbReference type="AlphaFoldDB" id="C9LKC2"/>
<evidence type="ECO:0000313" key="1">
    <source>
        <dbReference type="EMBL" id="EEX70644.1"/>
    </source>
</evidence>
<keyword evidence="2" id="KW-1185">Reference proteome</keyword>
<dbReference type="EMBL" id="ACIJ02000028">
    <property type="protein sequence ID" value="EEX70644.1"/>
    <property type="molecule type" value="Genomic_DNA"/>
</dbReference>
<name>C9LKC2_9BACT</name>
<protein>
    <submittedName>
        <fullName evidence="1">Uncharacterized protein</fullName>
    </submittedName>
</protein>
<comment type="caution">
    <text evidence="1">The sequence shown here is derived from an EMBL/GenBank/DDBJ whole genome shotgun (WGS) entry which is preliminary data.</text>
</comment>
<evidence type="ECO:0000313" key="2">
    <source>
        <dbReference type="Proteomes" id="UP000003460"/>
    </source>
</evidence>
<reference evidence="1" key="1">
    <citation type="submission" date="2009-09" db="EMBL/GenBank/DDBJ databases">
        <authorList>
            <person name="Weinstock G."/>
            <person name="Sodergren E."/>
            <person name="Clifton S."/>
            <person name="Fulton L."/>
            <person name="Fulton B."/>
            <person name="Courtney L."/>
            <person name="Fronick C."/>
            <person name="Harrison M."/>
            <person name="Strong C."/>
            <person name="Farmer C."/>
            <person name="Delahaunty K."/>
            <person name="Markovic C."/>
            <person name="Hall O."/>
            <person name="Minx P."/>
            <person name="Tomlinson C."/>
            <person name="Mitreva M."/>
            <person name="Nelson J."/>
            <person name="Hou S."/>
            <person name="Wollam A."/>
            <person name="Pepin K.H."/>
            <person name="Johnson M."/>
            <person name="Bhonagiri V."/>
            <person name="Nash W.E."/>
            <person name="Warren W."/>
            <person name="Chinwalla A."/>
            <person name="Mardis E.R."/>
            <person name="Wilson R.K."/>
        </authorList>
    </citation>
    <scope>NUCLEOTIDE SEQUENCE [LARGE SCALE GENOMIC DNA]</scope>
    <source>
        <strain evidence="1">ATCC 51259</strain>
    </source>
</reference>
<accession>C9LKC2</accession>
<organism evidence="1 2">
    <name type="scientific">Alloprevotella tannerae ATCC 51259</name>
    <dbReference type="NCBI Taxonomy" id="626522"/>
    <lineage>
        <taxon>Bacteria</taxon>
        <taxon>Pseudomonadati</taxon>
        <taxon>Bacteroidota</taxon>
        <taxon>Bacteroidia</taxon>
        <taxon>Bacteroidales</taxon>
        <taxon>Prevotellaceae</taxon>
        <taxon>Alloprevotella</taxon>
    </lineage>
</organism>
<gene>
    <name evidence="1" type="ORF">GCWU000325_02687</name>
</gene>
<dbReference type="STRING" id="626522.GCWU000325_02687"/>
<sequence>MFDNEKAGLFSFLLLNARLLQLCRQKVLSLKRQKRDGGGQIRHTGLKSPKLFTPM</sequence>